<dbReference type="GO" id="GO:0033214">
    <property type="term" value="P:siderophore-iron import into cell"/>
    <property type="evidence" value="ECO:0007669"/>
    <property type="project" value="TreeGrafter"/>
</dbReference>
<accession>A0A1R3T8P2</accession>
<keyword evidence="4" id="KW-1003">Cell membrane</keyword>
<dbReference type="CDD" id="cd06550">
    <property type="entry name" value="TM_ABC_iron-siderophores_like"/>
    <property type="match status" value="1"/>
</dbReference>
<feature type="transmembrane region" description="Helical" evidence="8">
    <location>
        <begin position="236"/>
        <end position="265"/>
    </location>
</feature>
<dbReference type="GO" id="GO:0005886">
    <property type="term" value="C:plasma membrane"/>
    <property type="evidence" value="ECO:0007669"/>
    <property type="project" value="UniProtKB-SubCell"/>
</dbReference>
<dbReference type="PANTHER" id="PTHR30472">
    <property type="entry name" value="FERRIC ENTEROBACTIN TRANSPORT SYSTEM PERMEASE PROTEIN"/>
    <property type="match status" value="1"/>
</dbReference>
<dbReference type="SUPFAM" id="SSF81345">
    <property type="entry name" value="ABC transporter involved in vitamin B12 uptake, BtuC"/>
    <property type="match status" value="1"/>
</dbReference>
<dbReference type="Proteomes" id="UP000187464">
    <property type="component" value="Chromosome I"/>
</dbReference>
<proteinExistence type="inferred from homology"/>
<evidence type="ECO:0000256" key="5">
    <source>
        <dbReference type="ARBA" id="ARBA00022692"/>
    </source>
</evidence>
<reference evidence="10" key="1">
    <citation type="submission" date="2016-08" db="EMBL/GenBank/DDBJ databases">
        <authorList>
            <person name="Wibberg D."/>
        </authorList>
    </citation>
    <scope>NUCLEOTIDE SEQUENCE [LARGE SCALE GENOMIC DNA]</scope>
</reference>
<comment type="subcellular location">
    <subcellularLocation>
        <location evidence="1">Cell membrane</location>
        <topology evidence="1">Multi-pass membrane protein</topology>
    </subcellularLocation>
</comment>
<sequence length="339" mass="36427">MGQKQWVWGIYVLLLLVGLSAVSLLSLGTGEISIRISDLPGILSEKESMEYGVLAYIRIPQTLLGLTIGGSLSLAGAILQGIYRNPLVEPYTLGISGGASLGITFAIVAGLHLLNILFLPLAGFLGAFATIFLVYTLSLGRGGLSVNRMLLTGVMISFIASSLMMFLMSITSSDNIHGIVFWMMGSLNETNSTLITVMIALSLFCLIISYLFVMPLNALRLGEEKAKHLGFNANSVIRILFVITSLLTGACIAVAGVIGFVGLVIPHIVRLWVGTDYRILLISSFLSGGIFLILCDVIARTIISPNELPIGVITGIVGGIVFIMLLSNSRRKELRRYDD</sequence>
<dbReference type="STRING" id="1642647.PSM36_1129"/>
<organism evidence="9 10">
    <name type="scientific">Proteiniphilum saccharofermentans</name>
    <dbReference type="NCBI Taxonomy" id="1642647"/>
    <lineage>
        <taxon>Bacteria</taxon>
        <taxon>Pseudomonadati</taxon>
        <taxon>Bacteroidota</taxon>
        <taxon>Bacteroidia</taxon>
        <taxon>Bacteroidales</taxon>
        <taxon>Dysgonomonadaceae</taxon>
        <taxon>Proteiniphilum</taxon>
    </lineage>
</organism>
<dbReference type="EMBL" id="LT605205">
    <property type="protein sequence ID" value="SCD19954.1"/>
    <property type="molecule type" value="Genomic_DNA"/>
</dbReference>
<keyword evidence="3" id="KW-0813">Transport</keyword>
<evidence type="ECO:0000256" key="7">
    <source>
        <dbReference type="ARBA" id="ARBA00023136"/>
    </source>
</evidence>
<keyword evidence="6 8" id="KW-1133">Transmembrane helix</keyword>
<gene>
    <name evidence="9" type="ORF">PSM36_1129</name>
</gene>
<feature type="transmembrane region" description="Helical" evidence="8">
    <location>
        <begin position="121"/>
        <end position="138"/>
    </location>
</feature>
<dbReference type="KEGG" id="psac:PSM36_1129"/>
<dbReference type="InterPro" id="IPR000522">
    <property type="entry name" value="ABC_transptr_permease_BtuC"/>
</dbReference>
<feature type="transmembrane region" description="Helical" evidence="8">
    <location>
        <begin position="150"/>
        <end position="171"/>
    </location>
</feature>
<feature type="transmembrane region" description="Helical" evidence="8">
    <location>
        <begin position="6"/>
        <end position="27"/>
    </location>
</feature>
<feature type="transmembrane region" description="Helical" evidence="8">
    <location>
        <begin position="63"/>
        <end position="83"/>
    </location>
</feature>
<dbReference type="InterPro" id="IPR037294">
    <property type="entry name" value="ABC_BtuC-like"/>
</dbReference>
<dbReference type="Pfam" id="PF01032">
    <property type="entry name" value="FecCD"/>
    <property type="match status" value="1"/>
</dbReference>
<dbReference type="RefSeq" id="WP_076929564.1">
    <property type="nucleotide sequence ID" value="NZ_LT605205.1"/>
</dbReference>
<evidence type="ECO:0000256" key="1">
    <source>
        <dbReference type="ARBA" id="ARBA00004651"/>
    </source>
</evidence>
<evidence type="ECO:0000256" key="4">
    <source>
        <dbReference type="ARBA" id="ARBA00022475"/>
    </source>
</evidence>
<feature type="transmembrane region" description="Helical" evidence="8">
    <location>
        <begin position="192"/>
        <end position="216"/>
    </location>
</feature>
<evidence type="ECO:0000256" key="3">
    <source>
        <dbReference type="ARBA" id="ARBA00022448"/>
    </source>
</evidence>
<feature type="transmembrane region" description="Helical" evidence="8">
    <location>
        <begin position="308"/>
        <end position="326"/>
    </location>
</feature>
<evidence type="ECO:0000256" key="6">
    <source>
        <dbReference type="ARBA" id="ARBA00022989"/>
    </source>
</evidence>
<keyword evidence="5 8" id="KW-0812">Transmembrane</keyword>
<feature type="transmembrane region" description="Helical" evidence="8">
    <location>
        <begin position="95"/>
        <end position="114"/>
    </location>
</feature>
<name>A0A1R3T8P2_9BACT</name>
<evidence type="ECO:0000256" key="8">
    <source>
        <dbReference type="SAM" id="Phobius"/>
    </source>
</evidence>
<feature type="transmembrane region" description="Helical" evidence="8">
    <location>
        <begin position="277"/>
        <end position="302"/>
    </location>
</feature>
<keyword evidence="10" id="KW-1185">Reference proteome</keyword>
<evidence type="ECO:0000313" key="9">
    <source>
        <dbReference type="EMBL" id="SCD19954.1"/>
    </source>
</evidence>
<dbReference type="PANTHER" id="PTHR30472:SF25">
    <property type="entry name" value="ABC TRANSPORTER PERMEASE PROTEIN MJ0876-RELATED"/>
    <property type="match status" value="1"/>
</dbReference>
<keyword evidence="7 8" id="KW-0472">Membrane</keyword>
<dbReference type="Gene3D" id="1.10.3470.10">
    <property type="entry name" value="ABC transporter involved in vitamin B12 uptake, BtuC"/>
    <property type="match status" value="1"/>
</dbReference>
<protein>
    <submittedName>
        <fullName evidence="9">FecCD transport family</fullName>
    </submittedName>
</protein>
<dbReference type="FunFam" id="1.10.3470.10:FF:000001">
    <property type="entry name" value="Vitamin B12 ABC transporter permease BtuC"/>
    <property type="match status" value="1"/>
</dbReference>
<evidence type="ECO:0000313" key="10">
    <source>
        <dbReference type="Proteomes" id="UP000187464"/>
    </source>
</evidence>
<evidence type="ECO:0000256" key="2">
    <source>
        <dbReference type="ARBA" id="ARBA00007935"/>
    </source>
</evidence>
<comment type="similarity">
    <text evidence="2">Belongs to the binding-protein-dependent transport system permease family. FecCD subfamily.</text>
</comment>
<dbReference type="GO" id="GO:0022857">
    <property type="term" value="F:transmembrane transporter activity"/>
    <property type="evidence" value="ECO:0007669"/>
    <property type="project" value="InterPro"/>
</dbReference>
<dbReference type="AlphaFoldDB" id="A0A1R3T8P2"/>